<reference evidence="2 3" key="1">
    <citation type="submission" date="2018-06" db="EMBL/GenBank/DDBJ databases">
        <authorList>
            <consortium name="Pathogen Informatics"/>
            <person name="Doyle S."/>
        </authorList>
    </citation>
    <scope>NUCLEOTIDE SEQUENCE [LARGE SCALE GENOMIC DNA]</scope>
    <source>
        <strain evidence="2 3">NCTC11327</strain>
    </source>
</reference>
<feature type="transmembrane region" description="Helical" evidence="1">
    <location>
        <begin position="92"/>
        <end position="110"/>
    </location>
</feature>
<keyword evidence="1" id="KW-0812">Transmembrane</keyword>
<dbReference type="EMBL" id="UHIP01000001">
    <property type="protein sequence ID" value="SUP22125.1"/>
    <property type="molecule type" value="Genomic_DNA"/>
</dbReference>
<comment type="caution">
    <text evidence="2">The sequence shown here is derived from an EMBL/GenBank/DDBJ whole genome shotgun (WGS) entry which is preliminary data.</text>
</comment>
<organism evidence="2 3">
    <name type="scientific">Vibrio fluvialis</name>
    <dbReference type="NCBI Taxonomy" id="676"/>
    <lineage>
        <taxon>Bacteria</taxon>
        <taxon>Pseudomonadati</taxon>
        <taxon>Pseudomonadota</taxon>
        <taxon>Gammaproteobacteria</taxon>
        <taxon>Vibrionales</taxon>
        <taxon>Vibrionaceae</taxon>
        <taxon>Vibrio</taxon>
    </lineage>
</organism>
<name>A0AAX2LP16_VIBFL</name>
<feature type="transmembrane region" description="Helical" evidence="1">
    <location>
        <begin position="191"/>
        <end position="208"/>
    </location>
</feature>
<keyword evidence="1" id="KW-1133">Transmembrane helix</keyword>
<feature type="transmembrane region" description="Helical" evidence="1">
    <location>
        <begin position="68"/>
        <end position="86"/>
    </location>
</feature>
<gene>
    <name evidence="2" type="ORF">NCTC11327_00932</name>
</gene>
<proteinExistence type="predicted"/>
<evidence type="ECO:0000256" key="1">
    <source>
        <dbReference type="SAM" id="Phobius"/>
    </source>
</evidence>
<dbReference type="GeneID" id="29385538"/>
<feature type="transmembrane region" description="Helical" evidence="1">
    <location>
        <begin position="150"/>
        <end position="179"/>
    </location>
</feature>
<keyword evidence="1" id="KW-0472">Membrane</keyword>
<dbReference type="RefSeq" id="WP_024373209.1">
    <property type="nucleotide sequence ID" value="NZ_CABLBX010000006.1"/>
</dbReference>
<dbReference type="Proteomes" id="UP000254626">
    <property type="component" value="Unassembled WGS sequence"/>
</dbReference>
<feature type="transmembrane region" description="Helical" evidence="1">
    <location>
        <begin position="220"/>
        <end position="237"/>
    </location>
</feature>
<sequence>MVFSAFQFVITTLLVMVCARALGLSEGDVPFITFVIPALWILPRGGITGFVLLAGMAAYGITLPYQPASLSVSMWVLFPMMMVAFSRGSNKGIMAISALIVITLQVGIMVTQAAGKLDGEPWMTVVQLAAVVAIWWAASSWKPSHSHSWWALGLIIPLWVAGLTFAAVIALCLTGLVAVMESLSQVKSFSWSKLLCWTLPSVSFMAVVLSPDIDVPKPVFVVWICLLTTAWMTDYILKNTEEQPL</sequence>
<dbReference type="AlphaFoldDB" id="A0AAX2LP16"/>
<feature type="transmembrane region" description="Helical" evidence="1">
    <location>
        <begin position="31"/>
        <end position="56"/>
    </location>
</feature>
<evidence type="ECO:0000313" key="2">
    <source>
        <dbReference type="EMBL" id="SUP22125.1"/>
    </source>
</evidence>
<accession>A0AAX2LP16</accession>
<evidence type="ECO:0000313" key="3">
    <source>
        <dbReference type="Proteomes" id="UP000254626"/>
    </source>
</evidence>
<protein>
    <submittedName>
        <fullName evidence="2">Integral membrane protein</fullName>
    </submittedName>
</protein>